<evidence type="ECO:0000256" key="3">
    <source>
        <dbReference type="ARBA" id="ARBA00023163"/>
    </source>
</evidence>
<feature type="domain" description="HTH rpiR-type" evidence="4">
    <location>
        <begin position="29"/>
        <end position="105"/>
    </location>
</feature>
<evidence type="ECO:0000313" key="7">
    <source>
        <dbReference type="Proteomes" id="UP000184248"/>
    </source>
</evidence>
<dbReference type="PROSITE" id="PS51071">
    <property type="entry name" value="HTH_RPIR"/>
    <property type="match status" value="1"/>
</dbReference>
<dbReference type="InterPro" id="IPR047640">
    <property type="entry name" value="RpiR-like"/>
</dbReference>
<keyword evidence="1" id="KW-0805">Transcription regulation</keyword>
<dbReference type="Gene3D" id="3.40.50.10490">
    <property type="entry name" value="Glucose-6-phosphate isomerase like protein, domain 1"/>
    <property type="match status" value="1"/>
</dbReference>
<dbReference type="FunFam" id="1.10.10.10:FF:000060">
    <property type="entry name" value="DNA-binding transcriptional regulator HexR"/>
    <property type="match status" value="1"/>
</dbReference>
<evidence type="ECO:0000259" key="5">
    <source>
        <dbReference type="PROSITE" id="PS51464"/>
    </source>
</evidence>
<keyword evidence="3" id="KW-0804">Transcription</keyword>
<dbReference type="Pfam" id="PF01380">
    <property type="entry name" value="SIS"/>
    <property type="match status" value="1"/>
</dbReference>
<dbReference type="InterPro" id="IPR035472">
    <property type="entry name" value="RpiR-like_SIS"/>
</dbReference>
<dbReference type="PANTHER" id="PTHR30514:SF1">
    <property type="entry name" value="HTH-TYPE TRANSCRIPTIONAL REGULATOR HEXR-RELATED"/>
    <property type="match status" value="1"/>
</dbReference>
<dbReference type="PROSITE" id="PS51464">
    <property type="entry name" value="SIS"/>
    <property type="match status" value="1"/>
</dbReference>
<dbReference type="InterPro" id="IPR000281">
    <property type="entry name" value="HTH_RpiR"/>
</dbReference>
<keyword evidence="2" id="KW-0238">DNA-binding</keyword>
<dbReference type="InterPro" id="IPR009057">
    <property type="entry name" value="Homeodomain-like_sf"/>
</dbReference>
<reference evidence="7" key="1">
    <citation type="submission" date="2016-11" db="EMBL/GenBank/DDBJ databases">
        <authorList>
            <person name="Varghese N."/>
            <person name="Submissions S."/>
        </authorList>
    </citation>
    <scope>NUCLEOTIDE SEQUENCE [LARGE SCALE GENOMIC DNA]</scope>
    <source>
        <strain evidence="7">ALO Sharm</strain>
    </source>
</reference>
<accession>A0A1M6RE14</accession>
<dbReference type="InterPro" id="IPR036388">
    <property type="entry name" value="WH-like_DNA-bd_sf"/>
</dbReference>
<keyword evidence="7" id="KW-1185">Reference proteome</keyword>
<dbReference type="AlphaFoldDB" id="A0A1M6RE14"/>
<dbReference type="GO" id="GO:1901135">
    <property type="term" value="P:carbohydrate derivative metabolic process"/>
    <property type="evidence" value="ECO:0007669"/>
    <property type="project" value="InterPro"/>
</dbReference>
<dbReference type="Proteomes" id="UP000184248">
    <property type="component" value="Unassembled WGS sequence"/>
</dbReference>
<dbReference type="Gene3D" id="1.10.10.10">
    <property type="entry name" value="Winged helix-like DNA-binding domain superfamily/Winged helix DNA-binding domain"/>
    <property type="match status" value="1"/>
</dbReference>
<evidence type="ECO:0000259" key="4">
    <source>
        <dbReference type="PROSITE" id="PS51071"/>
    </source>
</evidence>
<protein>
    <submittedName>
        <fullName evidence="6">Transcriptional regulator, RpiR family</fullName>
    </submittedName>
</protein>
<dbReference type="SUPFAM" id="SSF53697">
    <property type="entry name" value="SIS domain"/>
    <property type="match status" value="1"/>
</dbReference>
<feature type="domain" description="SIS" evidence="5">
    <location>
        <begin position="149"/>
        <end position="288"/>
    </location>
</feature>
<evidence type="ECO:0000256" key="1">
    <source>
        <dbReference type="ARBA" id="ARBA00023015"/>
    </source>
</evidence>
<dbReference type="NCBIfam" id="NF008451">
    <property type="entry name" value="PRK11302.1"/>
    <property type="match status" value="1"/>
</dbReference>
<dbReference type="GO" id="GO:0003700">
    <property type="term" value="F:DNA-binding transcription factor activity"/>
    <property type="evidence" value="ECO:0007669"/>
    <property type="project" value="InterPro"/>
</dbReference>
<evidence type="ECO:0000313" key="6">
    <source>
        <dbReference type="EMBL" id="SHK30663.1"/>
    </source>
</evidence>
<organism evidence="6 7">
    <name type="scientific">Halomonas caseinilytica</name>
    <dbReference type="NCBI Taxonomy" id="438744"/>
    <lineage>
        <taxon>Bacteria</taxon>
        <taxon>Pseudomonadati</taxon>
        <taxon>Pseudomonadota</taxon>
        <taxon>Gammaproteobacteria</taxon>
        <taxon>Oceanospirillales</taxon>
        <taxon>Halomonadaceae</taxon>
        <taxon>Halomonas</taxon>
    </lineage>
</organism>
<dbReference type="GO" id="GO:0003677">
    <property type="term" value="F:DNA binding"/>
    <property type="evidence" value="ECO:0007669"/>
    <property type="project" value="UniProtKB-KW"/>
</dbReference>
<name>A0A1M6RE14_9GAMM</name>
<dbReference type="SUPFAM" id="SSF46689">
    <property type="entry name" value="Homeodomain-like"/>
    <property type="match status" value="1"/>
</dbReference>
<evidence type="ECO:0000256" key="2">
    <source>
        <dbReference type="ARBA" id="ARBA00023125"/>
    </source>
</evidence>
<gene>
    <name evidence="6" type="ORF">SAMN05192556_102292</name>
</gene>
<dbReference type="GO" id="GO:0097367">
    <property type="term" value="F:carbohydrate derivative binding"/>
    <property type="evidence" value="ECO:0007669"/>
    <property type="project" value="InterPro"/>
</dbReference>
<dbReference type="InterPro" id="IPR001347">
    <property type="entry name" value="SIS_dom"/>
</dbReference>
<dbReference type="Pfam" id="PF01418">
    <property type="entry name" value="HTH_6"/>
    <property type="match status" value="1"/>
</dbReference>
<dbReference type="InterPro" id="IPR046348">
    <property type="entry name" value="SIS_dom_sf"/>
</dbReference>
<proteinExistence type="predicted"/>
<dbReference type="PANTHER" id="PTHR30514">
    <property type="entry name" value="GLUCOKINASE"/>
    <property type="match status" value="1"/>
</dbReference>
<dbReference type="CDD" id="cd05013">
    <property type="entry name" value="SIS_RpiR"/>
    <property type="match status" value="1"/>
</dbReference>
<sequence length="310" mass="33891">MDAEAFVQCFLKSGHWPAIMETTLPMVSHDLLDRIRRRLDELNRSERKVADVILADPGSATSMSIASLAHAASVSEPTVNRFCRSFDAKGYPDFKIKLAQSLAGGTPYVSQAVEPGDSAEGYTSKIFGATIAALDLARRETDSARVERVVDYLTQAKQLHFFGLGASGAVAQDAQHKFFRFNIPVSAYIDVLMQRMVAAACHTGDVVVVLSYTGRTRELVDIAAQARNNGAIVLGITDPNSPLADQCTEILAVSAPEDTDHYMPMTSRMIQLALIDVMATGVTLRRGEDFLPHLKKIKDSLKETRYPASR</sequence>
<dbReference type="EMBL" id="FRAL01000002">
    <property type="protein sequence ID" value="SHK30663.1"/>
    <property type="molecule type" value="Genomic_DNA"/>
</dbReference>